<reference evidence="1 2" key="1">
    <citation type="journal article" date="2017" name="Genome Biol.">
        <title>New reference genome sequences of hot pepper reveal the massive evolution of plant disease-resistance genes by retroduplication.</title>
        <authorList>
            <person name="Kim S."/>
            <person name="Park J."/>
            <person name="Yeom S.I."/>
            <person name="Kim Y.M."/>
            <person name="Seo E."/>
            <person name="Kim K.T."/>
            <person name="Kim M.S."/>
            <person name="Lee J.M."/>
            <person name="Cheong K."/>
            <person name="Shin H.S."/>
            <person name="Kim S.B."/>
            <person name="Han K."/>
            <person name="Lee J."/>
            <person name="Park M."/>
            <person name="Lee H.A."/>
            <person name="Lee H.Y."/>
            <person name="Lee Y."/>
            <person name="Oh S."/>
            <person name="Lee J.H."/>
            <person name="Choi E."/>
            <person name="Choi E."/>
            <person name="Lee S.E."/>
            <person name="Jeon J."/>
            <person name="Kim H."/>
            <person name="Choi G."/>
            <person name="Song H."/>
            <person name="Lee J."/>
            <person name="Lee S.C."/>
            <person name="Kwon J.K."/>
            <person name="Lee H.Y."/>
            <person name="Koo N."/>
            <person name="Hong Y."/>
            <person name="Kim R.W."/>
            <person name="Kang W.H."/>
            <person name="Huh J.H."/>
            <person name="Kang B.C."/>
            <person name="Yang T.J."/>
            <person name="Lee Y.H."/>
            <person name="Bennetzen J.L."/>
            <person name="Choi D."/>
        </authorList>
    </citation>
    <scope>NUCLEOTIDE SEQUENCE [LARGE SCALE GENOMIC DNA]</scope>
    <source>
        <strain evidence="2">cv. PBC81</strain>
    </source>
</reference>
<dbReference type="InterPro" id="IPR032675">
    <property type="entry name" value="LRR_dom_sf"/>
</dbReference>
<protein>
    <recommendedName>
        <fullName evidence="3">NB-ARC domain-containing protein</fullName>
    </recommendedName>
</protein>
<organism evidence="1 2">
    <name type="scientific">Capsicum baccatum</name>
    <name type="common">Peruvian pepper</name>
    <dbReference type="NCBI Taxonomy" id="33114"/>
    <lineage>
        <taxon>Eukaryota</taxon>
        <taxon>Viridiplantae</taxon>
        <taxon>Streptophyta</taxon>
        <taxon>Embryophyta</taxon>
        <taxon>Tracheophyta</taxon>
        <taxon>Spermatophyta</taxon>
        <taxon>Magnoliopsida</taxon>
        <taxon>eudicotyledons</taxon>
        <taxon>Gunneridae</taxon>
        <taxon>Pentapetalae</taxon>
        <taxon>asterids</taxon>
        <taxon>lamiids</taxon>
        <taxon>Solanales</taxon>
        <taxon>Solanaceae</taxon>
        <taxon>Solanoideae</taxon>
        <taxon>Capsiceae</taxon>
        <taxon>Capsicum</taxon>
    </lineage>
</organism>
<reference evidence="2" key="2">
    <citation type="journal article" date="2017" name="J. Anim. Genet.">
        <title>Multiple reference genome sequences of hot pepper reveal the massive evolution of plant disease resistance genes by retroduplication.</title>
        <authorList>
            <person name="Kim S."/>
            <person name="Park J."/>
            <person name="Yeom S.-I."/>
            <person name="Kim Y.-M."/>
            <person name="Seo E."/>
            <person name="Kim K.-T."/>
            <person name="Kim M.-S."/>
            <person name="Lee J.M."/>
            <person name="Cheong K."/>
            <person name="Shin H.-S."/>
            <person name="Kim S.-B."/>
            <person name="Han K."/>
            <person name="Lee J."/>
            <person name="Park M."/>
            <person name="Lee H.-A."/>
            <person name="Lee H.-Y."/>
            <person name="Lee Y."/>
            <person name="Oh S."/>
            <person name="Lee J.H."/>
            <person name="Choi E."/>
            <person name="Choi E."/>
            <person name="Lee S.E."/>
            <person name="Jeon J."/>
            <person name="Kim H."/>
            <person name="Choi G."/>
            <person name="Song H."/>
            <person name="Lee J."/>
            <person name="Lee S.-C."/>
            <person name="Kwon J.-K."/>
            <person name="Lee H.-Y."/>
            <person name="Koo N."/>
            <person name="Hong Y."/>
            <person name="Kim R.W."/>
            <person name="Kang W.-H."/>
            <person name="Huh J.H."/>
            <person name="Kang B.-C."/>
            <person name="Yang T.-J."/>
            <person name="Lee Y.-H."/>
            <person name="Bennetzen J.L."/>
            <person name="Choi D."/>
        </authorList>
    </citation>
    <scope>NUCLEOTIDE SEQUENCE [LARGE SCALE GENOMIC DNA]</scope>
    <source>
        <strain evidence="2">cv. PBC81</strain>
    </source>
</reference>
<dbReference type="OrthoDB" id="1699485at2759"/>
<keyword evidence="2" id="KW-1185">Reference proteome</keyword>
<evidence type="ECO:0000313" key="2">
    <source>
        <dbReference type="Proteomes" id="UP000224567"/>
    </source>
</evidence>
<dbReference type="PANTHER" id="PTHR15140:SF33">
    <property type="entry name" value="LATE BLIGHT RESISTANCE PROTEIN HOMOLOG R1A-3 ISOFORM X1"/>
    <property type="match status" value="1"/>
</dbReference>
<gene>
    <name evidence="1" type="ORF">CQW23_06763</name>
</gene>
<dbReference type="AlphaFoldDB" id="A0A2G2X4A5"/>
<dbReference type="SUPFAM" id="SSF52058">
    <property type="entry name" value="L domain-like"/>
    <property type="match status" value="1"/>
</dbReference>
<dbReference type="Gene3D" id="3.80.10.10">
    <property type="entry name" value="Ribonuclease Inhibitor"/>
    <property type="match status" value="2"/>
</dbReference>
<evidence type="ECO:0008006" key="3">
    <source>
        <dbReference type="Google" id="ProtNLM"/>
    </source>
</evidence>
<accession>A0A2G2X4A5</accession>
<dbReference type="PANTHER" id="PTHR15140">
    <property type="entry name" value="TUBULIN-SPECIFIC CHAPERONE E"/>
    <property type="match status" value="1"/>
</dbReference>
<dbReference type="Proteomes" id="UP000224567">
    <property type="component" value="Unassembled WGS sequence"/>
</dbReference>
<comment type="caution">
    <text evidence="1">The sequence shown here is derived from an EMBL/GenBank/DDBJ whole genome shotgun (WGS) entry which is preliminary data.</text>
</comment>
<evidence type="ECO:0000313" key="1">
    <source>
        <dbReference type="EMBL" id="PHT52301.1"/>
    </source>
</evidence>
<proteinExistence type="predicted"/>
<dbReference type="EMBL" id="MLFT02000003">
    <property type="protein sequence ID" value="PHT52301.1"/>
    <property type="molecule type" value="Genomic_DNA"/>
</dbReference>
<sequence>MNIIAELPNLEVLKLMDDACDGEEWHPNVKGFTRLKLLLIEDNCLKYWKATEDKFPVLECLVLRGCYHLKEIPIEFADIHTLQLIELTRCLPELGESAARIKKEQKDLGNDHLDVCISNPCFKRLGNLFGDTSMTDMREEVMDLREIVDLHQLETLSIKVDRYHLVGTRLVWEDLNIICQWPNLEVLKLKSNACRGLEWHPIEGGFRRLKFLIIEGTNLEYWKATDDHFPALEHLNCSAKLETSAARIQEEKEYLGKKAVEVRSYNDPGLKISDVMNRVMGFVDNTSNNTVNDGLGPEWISTEIWVKQAR</sequence>
<name>A0A2G2X4A5_CAPBA</name>